<dbReference type="Pfam" id="PF00196">
    <property type="entry name" value="GerE"/>
    <property type="match status" value="1"/>
</dbReference>
<dbReference type="InterPro" id="IPR016032">
    <property type="entry name" value="Sig_transdc_resp-reg_C-effctor"/>
</dbReference>
<keyword evidence="4" id="KW-1185">Reference proteome</keyword>
<dbReference type="GO" id="GO:0006355">
    <property type="term" value="P:regulation of DNA-templated transcription"/>
    <property type="evidence" value="ECO:0007669"/>
    <property type="project" value="InterPro"/>
</dbReference>
<gene>
    <name evidence="2" type="ORF">Lade_1547</name>
    <name evidence="3" type="ORF">NCTC12735_01087</name>
</gene>
<dbReference type="GO" id="GO:0003677">
    <property type="term" value="F:DNA binding"/>
    <property type="evidence" value="ECO:0007669"/>
    <property type="project" value="UniProtKB-KW"/>
</dbReference>
<evidence type="ECO:0000313" key="3">
    <source>
        <dbReference type="EMBL" id="VEH85457.1"/>
    </source>
</evidence>
<dbReference type="RefSeq" id="WP_058462629.1">
    <property type="nucleotide sequence ID" value="NZ_CAAAHS010000009.1"/>
</dbReference>
<evidence type="ECO:0000313" key="5">
    <source>
        <dbReference type="Proteomes" id="UP000281170"/>
    </source>
</evidence>
<dbReference type="SMART" id="SM00421">
    <property type="entry name" value="HTH_LUXR"/>
    <property type="match status" value="1"/>
</dbReference>
<proteinExistence type="predicted"/>
<dbReference type="Gene3D" id="1.10.10.10">
    <property type="entry name" value="Winged helix-like DNA-binding domain superfamily/Winged helix DNA-binding domain"/>
    <property type="match status" value="1"/>
</dbReference>
<dbReference type="PATRIC" id="fig|45056.6.peg.1597"/>
<dbReference type="Proteomes" id="UP000281170">
    <property type="component" value="Plasmid 13"/>
</dbReference>
<dbReference type="InterPro" id="IPR036388">
    <property type="entry name" value="WH-like_DNA-bd_sf"/>
</dbReference>
<geneLocation type="plasmid" evidence="3 5">
    <name>13</name>
</geneLocation>
<dbReference type="STRING" id="45056.Lade_1547"/>
<dbReference type="PROSITE" id="PS50043">
    <property type="entry name" value="HTH_LUXR_2"/>
    <property type="match status" value="1"/>
</dbReference>
<reference evidence="2 4" key="1">
    <citation type="submission" date="2015-11" db="EMBL/GenBank/DDBJ databases">
        <title>Identification of large and diverse effector repertoires of 38 Legionella species.</title>
        <authorList>
            <person name="Burstein D."/>
            <person name="Amaro F."/>
            <person name="Zusman T."/>
            <person name="Lifshitz Z."/>
            <person name="Cohen O."/>
            <person name="Gilbert J.A."/>
            <person name="Pupko T."/>
            <person name="Shuman H.A."/>
            <person name="Segal G."/>
        </authorList>
    </citation>
    <scope>NUCLEOTIDE SEQUENCE [LARGE SCALE GENOMIC DNA]</scope>
    <source>
        <strain evidence="2 4">1762-AUS-E</strain>
    </source>
</reference>
<dbReference type="InterPro" id="IPR000792">
    <property type="entry name" value="Tscrpt_reg_LuxR_C"/>
</dbReference>
<dbReference type="EMBL" id="LR134422">
    <property type="protein sequence ID" value="VEH85457.1"/>
    <property type="molecule type" value="Genomic_DNA"/>
</dbReference>
<protein>
    <submittedName>
        <fullName evidence="2">Bacterial regulatory protein, luxR family</fullName>
    </submittedName>
    <submittedName>
        <fullName evidence="3">Transcription regulator protein, response regulator containing CheY-like receiver domain and HTH DNA-binding domain</fullName>
    </submittedName>
</protein>
<evidence type="ECO:0000313" key="2">
    <source>
        <dbReference type="EMBL" id="KTC65024.1"/>
    </source>
</evidence>
<keyword evidence="3" id="KW-0614">Plasmid</keyword>
<dbReference type="SUPFAM" id="SSF46894">
    <property type="entry name" value="C-terminal effector domain of the bipartite response regulators"/>
    <property type="match status" value="1"/>
</dbReference>
<organism evidence="2 4">
    <name type="scientific">Legionella adelaidensis</name>
    <dbReference type="NCBI Taxonomy" id="45056"/>
    <lineage>
        <taxon>Bacteria</taxon>
        <taxon>Pseudomonadati</taxon>
        <taxon>Pseudomonadota</taxon>
        <taxon>Gammaproteobacteria</taxon>
        <taxon>Legionellales</taxon>
        <taxon>Legionellaceae</taxon>
        <taxon>Legionella</taxon>
    </lineage>
</organism>
<keyword evidence="3" id="KW-0238">DNA-binding</keyword>
<reference evidence="3 5" key="2">
    <citation type="submission" date="2018-12" db="EMBL/GenBank/DDBJ databases">
        <authorList>
            <consortium name="Pathogen Informatics"/>
        </authorList>
    </citation>
    <scope>NUCLEOTIDE SEQUENCE [LARGE SCALE GENOMIC DNA]</scope>
    <source>
        <strain evidence="3 5">NCTC12735</strain>
        <plasmid evidence="5">13</plasmid>
    </source>
</reference>
<sequence length="272" mass="31599">MNLENTIALTTSAEMKNIVQPLDQCFNINYFGHVKIYPDNSHIVLSTNPGWVECFYTHFHKHGVAHKSIDSYQSGYFLCSEMKDQTTFKVMRDDFNIDHCMNVVKVHSDCVEIFGFATESKNKFMSSWYLNNIDLVEQFILYFKDNAQALINSAEQDRYILPRNLPAEDDMFAIDQDKRINFLKQISCQRFYQNGSNIYLTQKEFSCVLYGIKGLSSKQTGRELSISPRTVEAHLRNVKEKLQVHSMVEVAVKMIQEYPWLKLHLSDSTSNE</sequence>
<dbReference type="Proteomes" id="UP000054859">
    <property type="component" value="Unassembled WGS sequence"/>
</dbReference>
<dbReference type="KEGG" id="ladl:NCTC12735_01087"/>
<evidence type="ECO:0000313" key="4">
    <source>
        <dbReference type="Proteomes" id="UP000054859"/>
    </source>
</evidence>
<feature type="domain" description="HTH luxR-type" evidence="1">
    <location>
        <begin position="193"/>
        <end position="258"/>
    </location>
</feature>
<dbReference type="PRINTS" id="PR00038">
    <property type="entry name" value="HTHLUXR"/>
</dbReference>
<accession>A0A0W0R1P9</accession>
<evidence type="ECO:0000259" key="1">
    <source>
        <dbReference type="PROSITE" id="PS50043"/>
    </source>
</evidence>
<dbReference type="EMBL" id="LNKA01000010">
    <property type="protein sequence ID" value="KTC65024.1"/>
    <property type="molecule type" value="Genomic_DNA"/>
</dbReference>
<dbReference type="CDD" id="cd06170">
    <property type="entry name" value="LuxR_C_like"/>
    <property type="match status" value="1"/>
</dbReference>
<name>A0A0W0R1P9_9GAMM</name>
<dbReference type="AlphaFoldDB" id="A0A0W0R1P9"/>
<dbReference type="OrthoDB" id="8593353at2"/>